<evidence type="ECO:0000259" key="1">
    <source>
        <dbReference type="Pfam" id="PF18029"/>
    </source>
</evidence>
<dbReference type="AlphaFoldDB" id="A0A239E8A4"/>
<protein>
    <recommendedName>
        <fullName evidence="1">Glyoxalase-like domain-containing protein</fullName>
    </recommendedName>
</protein>
<organism evidence="2 3">
    <name type="scientific">Rhodococcoides kyotonense</name>
    <dbReference type="NCBI Taxonomy" id="398843"/>
    <lineage>
        <taxon>Bacteria</taxon>
        <taxon>Bacillati</taxon>
        <taxon>Actinomycetota</taxon>
        <taxon>Actinomycetes</taxon>
        <taxon>Mycobacteriales</taxon>
        <taxon>Nocardiaceae</taxon>
        <taxon>Rhodococcoides</taxon>
    </lineage>
</organism>
<dbReference type="InterPro" id="IPR041581">
    <property type="entry name" value="Glyoxalase_6"/>
</dbReference>
<dbReference type="Proteomes" id="UP000198327">
    <property type="component" value="Unassembled WGS sequence"/>
</dbReference>
<feature type="domain" description="Glyoxalase-like" evidence="1">
    <location>
        <begin position="10"/>
        <end position="145"/>
    </location>
</feature>
<gene>
    <name evidence="2" type="ORF">SAMN05421642_102255</name>
</gene>
<accession>A0A239E8A4</accession>
<name>A0A239E8A4_9NOCA</name>
<keyword evidence="3" id="KW-1185">Reference proteome</keyword>
<evidence type="ECO:0000313" key="2">
    <source>
        <dbReference type="EMBL" id="SNS40876.1"/>
    </source>
</evidence>
<evidence type="ECO:0000313" key="3">
    <source>
        <dbReference type="Proteomes" id="UP000198327"/>
    </source>
</evidence>
<dbReference type="PANTHER" id="PTHR35908:SF1">
    <property type="entry name" value="CONSERVED PROTEIN"/>
    <property type="match status" value="1"/>
</dbReference>
<dbReference type="InterPro" id="IPR029068">
    <property type="entry name" value="Glyas_Bleomycin-R_OHBP_Dase"/>
</dbReference>
<proteinExistence type="predicted"/>
<dbReference type="Pfam" id="PF18029">
    <property type="entry name" value="Glyoxalase_6"/>
    <property type="match status" value="1"/>
</dbReference>
<dbReference type="Gene3D" id="3.10.180.10">
    <property type="entry name" value="2,3-Dihydroxybiphenyl 1,2-Dioxygenase, domain 1"/>
    <property type="match status" value="1"/>
</dbReference>
<dbReference type="PANTHER" id="PTHR35908">
    <property type="entry name" value="HYPOTHETICAL FUSION PROTEIN"/>
    <property type="match status" value="1"/>
</dbReference>
<reference evidence="3" key="1">
    <citation type="submission" date="2017-06" db="EMBL/GenBank/DDBJ databases">
        <authorList>
            <person name="Varghese N."/>
            <person name="Submissions S."/>
        </authorList>
    </citation>
    <scope>NUCLEOTIDE SEQUENCE [LARGE SCALE GENOMIC DNA]</scope>
    <source>
        <strain evidence="3">JCM 23211</strain>
    </source>
</reference>
<dbReference type="SUPFAM" id="SSF54593">
    <property type="entry name" value="Glyoxalase/Bleomycin resistance protein/Dihydroxybiphenyl dioxygenase"/>
    <property type="match status" value="1"/>
</dbReference>
<dbReference type="STRING" id="398843.A3K89_03815"/>
<dbReference type="EMBL" id="FZOW01000002">
    <property type="protein sequence ID" value="SNS40876.1"/>
    <property type="molecule type" value="Genomic_DNA"/>
</dbReference>
<dbReference type="CDD" id="cd06587">
    <property type="entry name" value="VOC"/>
    <property type="match status" value="1"/>
</dbReference>
<sequence>MVSSMAYDVQVTIDCEKPHEQAKWWAEAMGWQVEPSDGDFIRSMVEQGHAQEEDTTVFEGNLVWKVGAAIANPANPSGPRLLFQSVPEPKTAKNRQHLDIQVGDERETVAQTLVEKGATILYRDSQGPYTWITMTDPEGNEFCLT</sequence>